<comment type="caution">
    <text evidence="1">The sequence shown here is derived from an EMBL/GenBank/DDBJ whole genome shotgun (WGS) entry which is preliminary data.</text>
</comment>
<keyword evidence="2" id="KW-1185">Reference proteome</keyword>
<name>A0ACC6AHC2_NITWI</name>
<protein>
    <submittedName>
        <fullName evidence="1">Uncharacterized protein</fullName>
    </submittedName>
</protein>
<proteinExistence type="predicted"/>
<dbReference type="EMBL" id="JALJZS010000001">
    <property type="protein sequence ID" value="MCP1998789.1"/>
    <property type="molecule type" value="Genomic_DNA"/>
</dbReference>
<gene>
    <name evidence="1" type="ORF">J2S34_001211</name>
</gene>
<accession>A0ACC6AHC2</accession>
<organism evidence="1 2">
    <name type="scientific">Nitrobacter winogradskyi</name>
    <name type="common">Nitrobacter agilis</name>
    <dbReference type="NCBI Taxonomy" id="913"/>
    <lineage>
        <taxon>Bacteria</taxon>
        <taxon>Pseudomonadati</taxon>
        <taxon>Pseudomonadota</taxon>
        <taxon>Alphaproteobacteria</taxon>
        <taxon>Hyphomicrobiales</taxon>
        <taxon>Nitrobacteraceae</taxon>
        <taxon>Nitrobacter</taxon>
    </lineage>
</organism>
<dbReference type="Proteomes" id="UP001205486">
    <property type="component" value="Unassembled WGS sequence"/>
</dbReference>
<evidence type="ECO:0000313" key="1">
    <source>
        <dbReference type="EMBL" id="MCP1998789.1"/>
    </source>
</evidence>
<sequence length="54" mass="5929">MTRKPVDPRTGWPREVVVDHGDGTVSLLANVDDLAGGIIRVRRVDDVFRELAAS</sequence>
<reference evidence="1" key="1">
    <citation type="submission" date="2022-03" db="EMBL/GenBank/DDBJ databases">
        <title>Interactions between chemoautotrophic and heterotrophic bacteria.</title>
        <authorList>
            <person name="Santoro A."/>
        </authorList>
    </citation>
    <scope>NUCLEOTIDE SEQUENCE</scope>
    <source>
        <strain evidence="1">Nb-106</strain>
    </source>
</reference>
<evidence type="ECO:0000313" key="2">
    <source>
        <dbReference type="Proteomes" id="UP001205486"/>
    </source>
</evidence>